<protein>
    <recommendedName>
        <fullName evidence="3">YD repeat-containing protein</fullName>
    </recommendedName>
</protein>
<evidence type="ECO:0000313" key="2">
    <source>
        <dbReference type="Proteomes" id="UP000182798"/>
    </source>
</evidence>
<evidence type="ECO:0000313" key="1">
    <source>
        <dbReference type="EMBL" id="OIR25055.1"/>
    </source>
</evidence>
<organism evidence="1 2">
    <name type="scientific">Bathymodiolus thermophilus thioautotrophic gill symbiont</name>
    <dbReference type="NCBI Taxonomy" id="2360"/>
    <lineage>
        <taxon>Bacteria</taxon>
        <taxon>Pseudomonadati</taxon>
        <taxon>Pseudomonadota</taxon>
        <taxon>Gammaproteobacteria</taxon>
        <taxon>sulfur-oxidizing symbionts</taxon>
    </lineage>
</organism>
<comment type="caution">
    <text evidence="1">The sequence shown here is derived from an EMBL/GenBank/DDBJ whole genome shotgun (WGS) entry which is preliminary data.</text>
</comment>
<accession>A0A1J5ULD1</accession>
<dbReference type="RefSeq" id="WP_071563892.1">
    <property type="nucleotide sequence ID" value="NZ_MIQH01000421.1"/>
</dbReference>
<evidence type="ECO:0008006" key="3">
    <source>
        <dbReference type="Google" id="ProtNLM"/>
    </source>
</evidence>
<gene>
    <name evidence="1" type="ORF">BGC33_05380</name>
</gene>
<dbReference type="OrthoDB" id="9814067at2"/>
<dbReference type="Proteomes" id="UP000182798">
    <property type="component" value="Unassembled WGS sequence"/>
</dbReference>
<dbReference type="Gene3D" id="2.180.10.10">
    <property type="entry name" value="RHS repeat-associated core"/>
    <property type="match status" value="1"/>
</dbReference>
<reference evidence="2" key="1">
    <citation type="submission" date="2016-09" db="EMBL/GenBank/DDBJ databases">
        <title>Genome Sequence of Bathymodiolus thermophilus sulfur-oxidizing gill endosymbiont.</title>
        <authorList>
            <person name="Ponnudurai R."/>
            <person name="Kleiner M."/>
            <person name="Sayavedra L."/>
            <person name="Thuermer A."/>
            <person name="Felbeck H."/>
            <person name="Schlueter R."/>
            <person name="Schweder T."/>
            <person name="Markert S."/>
        </authorList>
    </citation>
    <scope>NUCLEOTIDE SEQUENCE [LARGE SCALE GENOMIC DNA]</scope>
    <source>
        <strain evidence="2">BAT/CrabSpa'14</strain>
    </source>
</reference>
<proteinExistence type="predicted"/>
<sequence>MNYVNTPIYQKKLDKIRSSVNRQAPLSNKNWTAKIANKYGLPSTLNSRKRPKNKKNMIKIAHPHYFPQTTSLTTSPSLSTEQEYNPATGHLFTIKSGFSPAKEIRSLEYEYDLMNNVTQRQNHQSGLTEDFQYDPLDRLTQSNTTGTIEGITYNNSTDFQYDINGNITHKSDIGYYHYNTQKPHAIASINNNPSSTKTTA</sequence>
<name>A0A1J5ULD1_9GAMM</name>
<dbReference type="AlphaFoldDB" id="A0A1J5ULD1"/>
<dbReference type="EMBL" id="MIQH01000421">
    <property type="protein sequence ID" value="OIR25055.1"/>
    <property type="molecule type" value="Genomic_DNA"/>
</dbReference>